<proteinExistence type="predicted"/>
<keyword evidence="1" id="KW-0472">Membrane</keyword>
<keyword evidence="2" id="KW-0614">Plasmid</keyword>
<dbReference type="EMBL" id="CP008950">
    <property type="protein sequence ID" value="AII11087.1"/>
    <property type="molecule type" value="Genomic_DNA"/>
</dbReference>
<gene>
    <name evidence="2" type="ORF">EP51_44280</name>
</gene>
<feature type="transmembrane region" description="Helical" evidence="1">
    <location>
        <begin position="20"/>
        <end position="40"/>
    </location>
</feature>
<organism evidence="2 3">
    <name type="scientific">Rhodococcus opacus</name>
    <name type="common">Nocardia opaca</name>
    <dbReference type="NCBI Taxonomy" id="37919"/>
    <lineage>
        <taxon>Bacteria</taxon>
        <taxon>Bacillati</taxon>
        <taxon>Actinomycetota</taxon>
        <taxon>Actinomycetes</taxon>
        <taxon>Mycobacteriales</taxon>
        <taxon>Nocardiaceae</taxon>
        <taxon>Rhodococcus</taxon>
    </lineage>
</organism>
<protein>
    <submittedName>
        <fullName evidence="2">Uncharacterized protein</fullName>
    </submittedName>
</protein>
<evidence type="ECO:0000313" key="3">
    <source>
        <dbReference type="Proteomes" id="UP000028488"/>
    </source>
</evidence>
<keyword evidence="1" id="KW-1133">Transmembrane helix</keyword>
<dbReference type="Proteomes" id="UP000028488">
    <property type="component" value="Plasmid pPDG3"/>
</dbReference>
<geneLocation type="plasmid" evidence="2 3">
    <name>pPDG3</name>
</geneLocation>
<keyword evidence="1" id="KW-0812">Transmembrane</keyword>
<sequence>MDVLAIRLRLQQRRFESKKCLYNVIQYVKAVCICFLTTFAQELLRVGALLAFVDAVRRPCRQDGCQNCGIRCNSR</sequence>
<dbReference type="AlphaFoldDB" id="A0A076F0Y7"/>
<reference evidence="2 3" key="1">
    <citation type="submission" date="2014-07" db="EMBL/GenBank/DDBJ databases">
        <title>Genome Sequence of Rhodococcus opacus Strain R7, a Biodegrader of Mono- and Polycyclic Aromatic Hydrocarbons.</title>
        <authorList>
            <person name="Di Gennaro P."/>
            <person name="Zampolli J."/>
            <person name="Presti I."/>
            <person name="Cappelletti M."/>
            <person name="D'Ursi P."/>
            <person name="Orro A."/>
            <person name="Mezzelani A."/>
            <person name="Milanesi L."/>
        </authorList>
    </citation>
    <scope>NUCLEOTIDE SEQUENCE [LARGE SCALE GENOMIC DNA]</scope>
    <source>
        <strain evidence="2 3">R7</strain>
        <plasmid evidence="2">pPDG3</plasmid>
    </source>
</reference>
<name>A0A076F0Y7_RHOOP</name>
<evidence type="ECO:0000313" key="2">
    <source>
        <dbReference type="EMBL" id="AII11087.1"/>
    </source>
</evidence>
<evidence type="ECO:0000256" key="1">
    <source>
        <dbReference type="SAM" id="Phobius"/>
    </source>
</evidence>
<accession>A0A076F0Y7</accession>